<protein>
    <submittedName>
        <fullName evidence="1">Uncharacterized protein</fullName>
    </submittedName>
</protein>
<reference evidence="2 4" key="3">
    <citation type="submission" date="2017-12" db="EMBL/GenBank/DDBJ databases">
        <title>Phylogenetic diversity of female urinary microbiome.</title>
        <authorList>
            <person name="Thomas-White K."/>
            <person name="Wolfe A.J."/>
        </authorList>
    </citation>
    <scope>NUCLEOTIDE SEQUENCE [LARGE SCALE GENOMIC DNA]</scope>
    <source>
        <strain evidence="2 4">UMB0139</strain>
    </source>
</reference>
<dbReference type="Proteomes" id="UP000069912">
    <property type="component" value="Chromosome"/>
</dbReference>
<reference evidence="1 3" key="1">
    <citation type="journal article" date="2016" name="Genome Announc.">
        <title>Complete Genome Sequences of Aerococcus christensenii CCUG 28831T, Aerococcus sanguinicola CCUG 43001T, Aerococcus urinae CCUG 36881T, Aerococcus urinaeequi CCUG 28094T, Aerococcus urinaehominis CCUG 42038 BT, and Aerococcus viridans CCUG 4311T.</title>
        <authorList>
            <person name="Carkaci D."/>
            <person name="Dargis R."/>
            <person name="Nielsen X.C."/>
            <person name="Skovgaard O."/>
            <person name="Fuursted K."/>
            <person name="Christensen J.J."/>
        </authorList>
    </citation>
    <scope>NUCLEOTIDE SEQUENCE [LARGE SCALE GENOMIC DNA]</scope>
    <source>
        <strain evidence="1 3">CCUG43001</strain>
    </source>
</reference>
<organism evidence="1 3">
    <name type="scientific">Aerococcus sanguinicola</name>
    <dbReference type="NCBI Taxonomy" id="119206"/>
    <lineage>
        <taxon>Bacteria</taxon>
        <taxon>Bacillati</taxon>
        <taxon>Bacillota</taxon>
        <taxon>Bacilli</taxon>
        <taxon>Lactobacillales</taxon>
        <taxon>Aerococcaceae</taxon>
        <taxon>Aerococcus</taxon>
    </lineage>
</organism>
<evidence type="ECO:0000313" key="3">
    <source>
        <dbReference type="Proteomes" id="UP000069912"/>
    </source>
</evidence>
<sequence length="178" mass="20271">MYRLESIKINNEVIELLQFLWQTVATGNKGSDSYISDIVSNPAMEAIYTEDFDQETARMVLSAIVNKESLAEASPKAKEFYDFNFFNADDPGNVEMMLPIVKQLNVYQLKDVFNCDTRFNKLIINFVGAYDISHVIEENVLAINFFKLGIDWATMDQALIEGQSLEDFIQACAKEILN</sequence>
<evidence type="ECO:0000313" key="4">
    <source>
        <dbReference type="Proteomes" id="UP000234239"/>
    </source>
</evidence>
<dbReference type="EMBL" id="PKGY01000001">
    <property type="protein sequence ID" value="PKZ22988.1"/>
    <property type="molecule type" value="Genomic_DNA"/>
</dbReference>
<reference evidence="3" key="2">
    <citation type="submission" date="2016-01" db="EMBL/GenBank/DDBJ databases">
        <title>Six Aerococcus type strain genome sequencing and assembly using PacBio and Illumina Hiseq.</title>
        <authorList>
            <person name="Carkaci D."/>
            <person name="Dargis R."/>
            <person name="Nielsen X.C."/>
            <person name="Skovgaard O."/>
            <person name="Fuursted K."/>
            <person name="Christensen J.J."/>
        </authorList>
    </citation>
    <scope>NUCLEOTIDE SEQUENCE [LARGE SCALE GENOMIC DNA]</scope>
    <source>
        <strain evidence="3">CCUG43001</strain>
    </source>
</reference>
<evidence type="ECO:0000313" key="1">
    <source>
        <dbReference type="EMBL" id="AMB93403.1"/>
    </source>
</evidence>
<evidence type="ECO:0000313" key="2">
    <source>
        <dbReference type="EMBL" id="PKZ22988.1"/>
    </source>
</evidence>
<accession>A0A0X8FA51</accession>
<dbReference type="OrthoDB" id="362018at2"/>
<dbReference type="AlphaFoldDB" id="A0A0X8FA51"/>
<name>A0A0X8FA51_9LACT</name>
<dbReference type="EMBL" id="CP014160">
    <property type="protein sequence ID" value="AMB93403.1"/>
    <property type="molecule type" value="Genomic_DNA"/>
</dbReference>
<keyword evidence="3" id="KW-1185">Reference proteome</keyword>
<proteinExistence type="predicted"/>
<dbReference type="Proteomes" id="UP000234239">
    <property type="component" value="Unassembled WGS sequence"/>
</dbReference>
<dbReference type="KEGG" id="asan:AWM72_00775"/>
<gene>
    <name evidence="1" type="ORF">AWM72_00775</name>
    <name evidence="2" type="ORF">CYJ28_00070</name>
</gene>